<feature type="compositionally biased region" description="Polar residues" evidence="1">
    <location>
        <begin position="100"/>
        <end position="121"/>
    </location>
</feature>
<name>A0A9W9VCC3_9EURO</name>
<dbReference type="RefSeq" id="XP_056481797.1">
    <property type="nucleotide sequence ID" value="XM_056638290.1"/>
</dbReference>
<feature type="compositionally biased region" description="Basic residues" evidence="1">
    <location>
        <begin position="214"/>
        <end position="224"/>
    </location>
</feature>
<dbReference type="GeneID" id="81377270"/>
<feature type="compositionally biased region" description="Low complexity" evidence="1">
    <location>
        <begin position="49"/>
        <end position="58"/>
    </location>
</feature>
<reference evidence="2" key="2">
    <citation type="journal article" date="2023" name="IMA Fungus">
        <title>Comparative genomic study of the Penicillium genus elucidates a diverse pangenome and 15 lateral gene transfer events.</title>
        <authorList>
            <person name="Petersen C."/>
            <person name="Sorensen T."/>
            <person name="Nielsen M.R."/>
            <person name="Sondergaard T.E."/>
            <person name="Sorensen J.L."/>
            <person name="Fitzpatrick D.A."/>
            <person name="Frisvad J.C."/>
            <person name="Nielsen K.L."/>
        </authorList>
    </citation>
    <scope>NUCLEOTIDE SEQUENCE</scope>
    <source>
        <strain evidence="2">IBT 29677</strain>
    </source>
</reference>
<dbReference type="Proteomes" id="UP001147747">
    <property type="component" value="Unassembled WGS sequence"/>
</dbReference>
<feature type="compositionally biased region" description="Low complexity" evidence="1">
    <location>
        <begin position="568"/>
        <end position="593"/>
    </location>
</feature>
<dbReference type="AlphaFoldDB" id="A0A9W9VCC3"/>
<dbReference type="EMBL" id="JAPZBU010000012">
    <property type="protein sequence ID" value="KAJ5376767.1"/>
    <property type="molecule type" value="Genomic_DNA"/>
</dbReference>
<feature type="region of interest" description="Disordered" evidence="1">
    <location>
        <begin position="282"/>
        <end position="376"/>
    </location>
</feature>
<evidence type="ECO:0000256" key="1">
    <source>
        <dbReference type="SAM" id="MobiDB-lite"/>
    </source>
</evidence>
<evidence type="ECO:0000313" key="2">
    <source>
        <dbReference type="EMBL" id="KAJ5376767.1"/>
    </source>
</evidence>
<comment type="caution">
    <text evidence="2">The sequence shown here is derived from an EMBL/GenBank/DDBJ whole genome shotgun (WGS) entry which is preliminary data.</text>
</comment>
<feature type="compositionally biased region" description="Basic residues" evidence="1">
    <location>
        <begin position="611"/>
        <end position="622"/>
    </location>
</feature>
<gene>
    <name evidence="2" type="ORF">N7509_013653</name>
</gene>
<keyword evidence="3" id="KW-1185">Reference proteome</keyword>
<evidence type="ECO:0000313" key="3">
    <source>
        <dbReference type="Proteomes" id="UP001147747"/>
    </source>
</evidence>
<dbReference type="OrthoDB" id="4505596at2759"/>
<proteinExistence type="predicted"/>
<organism evidence="2 3">
    <name type="scientific">Penicillium cosmopolitanum</name>
    <dbReference type="NCBI Taxonomy" id="1131564"/>
    <lineage>
        <taxon>Eukaryota</taxon>
        <taxon>Fungi</taxon>
        <taxon>Dikarya</taxon>
        <taxon>Ascomycota</taxon>
        <taxon>Pezizomycotina</taxon>
        <taxon>Eurotiomycetes</taxon>
        <taxon>Eurotiomycetidae</taxon>
        <taxon>Eurotiales</taxon>
        <taxon>Aspergillaceae</taxon>
        <taxon>Penicillium</taxon>
    </lineage>
</organism>
<feature type="compositionally biased region" description="Low complexity" evidence="1">
    <location>
        <begin position="154"/>
        <end position="166"/>
    </location>
</feature>
<feature type="region of interest" description="Disordered" evidence="1">
    <location>
        <begin position="460"/>
        <end position="622"/>
    </location>
</feature>
<feature type="region of interest" description="Disordered" evidence="1">
    <location>
        <begin position="1"/>
        <end position="224"/>
    </location>
</feature>
<feature type="compositionally biased region" description="Polar residues" evidence="1">
    <location>
        <begin position="358"/>
        <end position="367"/>
    </location>
</feature>
<reference evidence="2" key="1">
    <citation type="submission" date="2022-12" db="EMBL/GenBank/DDBJ databases">
        <authorList>
            <person name="Petersen C."/>
        </authorList>
    </citation>
    <scope>NUCLEOTIDE SEQUENCE</scope>
    <source>
        <strain evidence="2">IBT 29677</strain>
    </source>
</reference>
<feature type="compositionally biased region" description="Polar residues" evidence="1">
    <location>
        <begin position="68"/>
        <end position="85"/>
    </location>
</feature>
<feature type="compositionally biased region" description="Low complexity" evidence="1">
    <location>
        <begin position="297"/>
        <end position="316"/>
    </location>
</feature>
<accession>A0A9W9VCC3</accession>
<sequence>MPPKKSFRKSLPARISNPTLSPSRRSPRGPTPSKPTNQPAPSAKAIDFTTTSSPPDTSYNPYLYIPKSPSSTATTNGKLQNSPSETPVKRRHHFPARPSRLSNVYTPAKEAQQSILTPGSRTTRRAAALGTPRNQTSDQEFPESLDTTDWGIDASPTSTSSATRLSARSRKLTTRAIEALDSKKKPRQKRTAPTPTPMEPPTEQADSDIDPMKIKSKRVKGKRANKIFKQLRMNKPSRMKIKLTADQAGQKLYEIVVVAFNTDFALPSDPEQFIANARKQFEQPSLVKSSEEEPVMSATATPTASTPSDPAAAEATLGNAGTSNMEETHVNPIGVTNGETNDDIHDEDESDKYAKVNGETNAETNGELTPEPPEFSSIKDFKKMEEPQLEAGGWTRTGYVNDTDEEILLTPPGQIPYRAPHTYGDMNLPFPPVISRSQQQIEIDNNLGFPPLIGDRNIPFCSPSEFSTEDVTEEKARAQAHKRKRSLAELAKVPRKKKRESTKTTEPSATTEEKPKIQRLKLKLNPPTEADRQAGAVIASAPDVTLSQRGTAGRGRGRGRGGPGTPRGKGISRGASRGRSTPRGSTRGALRGTPRGGSSRGGSSRASTPRSRGRGRGRGKQT</sequence>
<feature type="compositionally biased region" description="Acidic residues" evidence="1">
    <location>
        <begin position="340"/>
        <end position="350"/>
    </location>
</feature>
<feature type="compositionally biased region" description="Low complexity" evidence="1">
    <location>
        <begin position="601"/>
        <end position="610"/>
    </location>
</feature>
<protein>
    <submittedName>
        <fullName evidence="2">Uncharacterized protein</fullName>
    </submittedName>
</protein>